<protein>
    <submittedName>
        <fullName evidence="1">Uncharacterized protein</fullName>
    </submittedName>
</protein>
<comment type="caution">
    <text evidence="1">The sequence shown here is derived from an EMBL/GenBank/DDBJ whole genome shotgun (WGS) entry which is preliminary data.</text>
</comment>
<keyword evidence="2" id="KW-1185">Reference proteome</keyword>
<sequence>MVVGRWASHKNLVTSYFYKLTDFAYRLVELFAIECVRAVKAPTLRLRSIHVIEILAEVEIFGRRTKDNATRQPDCDVWPRAKTQPQLEPPRFDINFVALSDLL</sequence>
<organism evidence="1 2">
    <name type="scientific">Grifola frondosa</name>
    <name type="common">Maitake</name>
    <name type="synonym">Polyporus frondosus</name>
    <dbReference type="NCBI Taxonomy" id="5627"/>
    <lineage>
        <taxon>Eukaryota</taxon>
        <taxon>Fungi</taxon>
        <taxon>Dikarya</taxon>
        <taxon>Basidiomycota</taxon>
        <taxon>Agaricomycotina</taxon>
        <taxon>Agaricomycetes</taxon>
        <taxon>Polyporales</taxon>
        <taxon>Grifolaceae</taxon>
        <taxon>Grifola</taxon>
    </lineage>
</organism>
<evidence type="ECO:0000313" key="2">
    <source>
        <dbReference type="Proteomes" id="UP000092993"/>
    </source>
</evidence>
<reference evidence="1 2" key="1">
    <citation type="submission" date="2016-03" db="EMBL/GenBank/DDBJ databases">
        <title>Whole genome sequencing of Grifola frondosa 9006-11.</title>
        <authorList>
            <person name="Min B."/>
            <person name="Park H."/>
            <person name="Kim J.-G."/>
            <person name="Cho H."/>
            <person name="Oh Y.-L."/>
            <person name="Kong W.-S."/>
            <person name="Choi I.-G."/>
        </authorList>
    </citation>
    <scope>NUCLEOTIDE SEQUENCE [LARGE SCALE GENOMIC DNA]</scope>
    <source>
        <strain evidence="1 2">9006-11</strain>
    </source>
</reference>
<evidence type="ECO:0000313" key="1">
    <source>
        <dbReference type="EMBL" id="OBZ77656.1"/>
    </source>
</evidence>
<gene>
    <name evidence="1" type="ORF">A0H81_02780</name>
</gene>
<accession>A0A1C7MMK4</accession>
<dbReference type="EMBL" id="LUGG01000002">
    <property type="protein sequence ID" value="OBZ77656.1"/>
    <property type="molecule type" value="Genomic_DNA"/>
</dbReference>
<name>A0A1C7MMK4_GRIFR</name>
<dbReference type="Proteomes" id="UP000092993">
    <property type="component" value="Unassembled WGS sequence"/>
</dbReference>
<proteinExistence type="predicted"/>
<dbReference type="AlphaFoldDB" id="A0A1C7MMK4"/>